<evidence type="ECO:0000256" key="3">
    <source>
        <dbReference type="ARBA" id="ARBA00022705"/>
    </source>
</evidence>
<dbReference type="GO" id="GO:0006275">
    <property type="term" value="P:regulation of DNA replication"/>
    <property type="evidence" value="ECO:0007669"/>
    <property type="project" value="UniProtKB-UniRule"/>
</dbReference>
<dbReference type="EMBL" id="JAANXD010000039">
    <property type="protein sequence ID" value="MBS1257834.1"/>
    <property type="molecule type" value="Genomic_DNA"/>
</dbReference>
<dbReference type="SUPFAM" id="SSF48295">
    <property type="entry name" value="TrpR-like"/>
    <property type="match status" value="1"/>
</dbReference>
<comment type="subcellular location">
    <subcellularLocation>
        <location evidence="8">Cytoplasm</location>
    </subcellularLocation>
</comment>
<dbReference type="GO" id="GO:0003688">
    <property type="term" value="F:DNA replication origin binding"/>
    <property type="evidence" value="ECO:0007669"/>
    <property type="project" value="UniProtKB-UniRule"/>
</dbReference>
<evidence type="ECO:0000256" key="12">
    <source>
        <dbReference type="SAM" id="MobiDB-lite"/>
    </source>
</evidence>
<dbReference type="Proteomes" id="UP000722750">
    <property type="component" value="Unassembled WGS sequence"/>
</dbReference>
<dbReference type="SMART" id="SM00760">
    <property type="entry name" value="Bac_DnaA_C"/>
    <property type="match status" value="1"/>
</dbReference>
<evidence type="ECO:0000256" key="5">
    <source>
        <dbReference type="ARBA" id="ARBA00022840"/>
    </source>
</evidence>
<dbReference type="GO" id="GO:0005524">
    <property type="term" value="F:ATP binding"/>
    <property type="evidence" value="ECO:0007669"/>
    <property type="project" value="UniProtKB-UniRule"/>
</dbReference>
<dbReference type="PRINTS" id="PR00051">
    <property type="entry name" value="DNAA"/>
</dbReference>
<dbReference type="NCBIfam" id="TIGR00362">
    <property type="entry name" value="DnaA"/>
    <property type="match status" value="1"/>
</dbReference>
<feature type="binding site" evidence="8">
    <location>
        <position position="158"/>
    </location>
    <ligand>
        <name>ATP</name>
        <dbReference type="ChEBI" id="CHEBI:30616"/>
    </ligand>
</feature>
<evidence type="ECO:0000313" key="16">
    <source>
        <dbReference type="Proteomes" id="UP000722750"/>
    </source>
</evidence>
<evidence type="ECO:0000256" key="10">
    <source>
        <dbReference type="RuleBase" id="RU000577"/>
    </source>
</evidence>
<evidence type="ECO:0000256" key="6">
    <source>
        <dbReference type="ARBA" id="ARBA00023121"/>
    </source>
</evidence>
<dbReference type="InterPro" id="IPR010921">
    <property type="entry name" value="Trp_repressor/repl_initiator"/>
</dbReference>
<dbReference type="PANTHER" id="PTHR30050">
    <property type="entry name" value="CHROMOSOMAL REPLICATION INITIATOR PROTEIN DNAA"/>
    <property type="match status" value="1"/>
</dbReference>
<comment type="similarity">
    <text evidence="1 8 11">Belongs to the DnaA family.</text>
</comment>
<evidence type="ECO:0000256" key="2">
    <source>
        <dbReference type="ARBA" id="ARBA00022490"/>
    </source>
</evidence>
<dbReference type="SUPFAM" id="SSF52540">
    <property type="entry name" value="P-loop containing nucleoside triphosphate hydrolases"/>
    <property type="match status" value="1"/>
</dbReference>
<proteinExistence type="inferred from homology"/>
<evidence type="ECO:0000313" key="15">
    <source>
        <dbReference type="EMBL" id="MBS1257834.1"/>
    </source>
</evidence>
<organism evidence="15 16">
    <name type="scientific">Candidatus Scalindua arabica</name>
    <dbReference type="NCBI Taxonomy" id="1127984"/>
    <lineage>
        <taxon>Bacteria</taxon>
        <taxon>Pseudomonadati</taxon>
        <taxon>Planctomycetota</taxon>
        <taxon>Candidatus Brocadiia</taxon>
        <taxon>Candidatus Brocadiales</taxon>
        <taxon>Candidatus Scalinduaceae</taxon>
        <taxon>Candidatus Scalindua</taxon>
    </lineage>
</organism>
<evidence type="ECO:0000256" key="1">
    <source>
        <dbReference type="ARBA" id="ARBA00006583"/>
    </source>
</evidence>
<feature type="binding site" evidence="8">
    <location>
        <position position="154"/>
    </location>
    <ligand>
        <name>ATP</name>
        <dbReference type="ChEBI" id="CHEBI:30616"/>
    </ligand>
</feature>
<protein>
    <recommendedName>
        <fullName evidence="8 9">Chromosomal replication initiator protein DnaA</fullName>
    </recommendedName>
</protein>
<keyword evidence="5 8" id="KW-0067">ATP-binding</keyword>
<dbReference type="Pfam" id="PF11638">
    <property type="entry name" value="DnaA_N"/>
    <property type="match status" value="1"/>
</dbReference>
<feature type="region of interest" description="Domain IV, binds dsDNA" evidence="8">
    <location>
        <begin position="327"/>
        <end position="449"/>
    </location>
</feature>
<comment type="caution">
    <text evidence="15">The sequence shown here is derived from an EMBL/GenBank/DDBJ whole genome shotgun (WGS) entry which is preliminary data.</text>
</comment>
<feature type="binding site" evidence="8">
    <location>
        <position position="157"/>
    </location>
    <ligand>
        <name>ATP</name>
        <dbReference type="ChEBI" id="CHEBI:30616"/>
    </ligand>
</feature>
<dbReference type="GO" id="GO:0008289">
    <property type="term" value="F:lipid binding"/>
    <property type="evidence" value="ECO:0007669"/>
    <property type="project" value="UniProtKB-KW"/>
</dbReference>
<dbReference type="Pfam" id="PF00308">
    <property type="entry name" value="Bac_DnaA"/>
    <property type="match status" value="1"/>
</dbReference>
<feature type="region of interest" description="Disordered" evidence="12">
    <location>
        <begin position="89"/>
        <end position="110"/>
    </location>
</feature>
<dbReference type="SMART" id="SM00382">
    <property type="entry name" value="AAA"/>
    <property type="match status" value="1"/>
</dbReference>
<dbReference type="InterPro" id="IPR020591">
    <property type="entry name" value="Chromosome_initiator_DnaA-like"/>
</dbReference>
<feature type="domain" description="Chromosomal replication initiator DnaA C-terminal" evidence="14">
    <location>
        <begin position="353"/>
        <end position="422"/>
    </location>
</feature>
<dbReference type="Gene3D" id="3.40.50.300">
    <property type="entry name" value="P-loop containing nucleotide triphosphate hydrolases"/>
    <property type="match status" value="1"/>
</dbReference>
<dbReference type="InterPro" id="IPR013159">
    <property type="entry name" value="DnaA_C"/>
</dbReference>
<dbReference type="PANTHER" id="PTHR30050:SF2">
    <property type="entry name" value="CHROMOSOMAL REPLICATION INITIATOR PROTEIN DNAA"/>
    <property type="match status" value="1"/>
</dbReference>
<keyword evidence="3 8" id="KW-0235">DNA replication</keyword>
<comment type="caution">
    <text evidence="8">Lacks conserved residue(s) required for the propagation of feature annotation.</text>
</comment>
<dbReference type="InterPro" id="IPR027417">
    <property type="entry name" value="P-loop_NTPase"/>
</dbReference>
<gene>
    <name evidence="8" type="primary">dnaA</name>
    <name evidence="15" type="ORF">MAG551_00887</name>
</gene>
<feature type="binding site" evidence="8">
    <location>
        <position position="156"/>
    </location>
    <ligand>
        <name>ATP</name>
        <dbReference type="ChEBI" id="CHEBI:30616"/>
    </ligand>
</feature>
<dbReference type="CDD" id="cd00009">
    <property type="entry name" value="AAA"/>
    <property type="match status" value="1"/>
</dbReference>
<dbReference type="AlphaFoldDB" id="A0A942A3H1"/>
<feature type="domain" description="AAA+ ATPase" evidence="13">
    <location>
        <begin position="143"/>
        <end position="274"/>
    </location>
</feature>
<dbReference type="InterPro" id="IPR018312">
    <property type="entry name" value="Chromosome_initiator_DnaA_CS"/>
</dbReference>
<sequence length="449" mass="51363">MSDQPDNEKQIWTHVQKKIKEKVTSQQFTTWFERLKLIRFNADEAYVLAPNSYCGEWIENNYTDILSSTLGEVTHTCYKVKLVTESKEVKEPEPSVQSNEPPPKEKNRSNINRNYSFDNFLVGPCNRLAHAAALAVSESPGTAYNPLFIHGPVGLGKTHLLQSIYLALQKRSGEQKVLYMPCESFVNHYISTIKTGDWDGFRNKYREIDTLLIDDVHFLANSQSTGEEFFHTFNALYTCQKQIVLSSDCPPEEIPAIEERLISRFRWGLITRIDPPGFETSVAIIQKKTAHLNMEISYDVARYLAEHATSSIREIEGTLTNINKYAIVSENKIDLDFVKQVIGRPTKHRSYIGIEEILGIVTKHFGVQLSQLHSKRKLKSITLPRQVAMHLARKLTNLSLEEIGGFMGGRDHTTVMHADEKIKNLRKQDRNISATLRKLESTIKKQRKQ</sequence>
<keyword evidence="2 8" id="KW-0963">Cytoplasm</keyword>
<dbReference type="FunFam" id="3.40.50.300:FF:000668">
    <property type="entry name" value="Chromosomal replication initiator protein DnaA"/>
    <property type="match status" value="1"/>
</dbReference>
<comment type="domain">
    <text evidence="8">Domain I is involved in oligomerization and binding regulators, domain II is flexibile and of varying length in different bacteria, domain III forms the AAA+ region, while domain IV binds dsDNA.</text>
</comment>
<keyword evidence="7 8" id="KW-0238">DNA-binding</keyword>
<dbReference type="InterPro" id="IPR024633">
    <property type="entry name" value="DnaA_N_dom"/>
</dbReference>
<dbReference type="Gene3D" id="1.10.1750.10">
    <property type="match status" value="1"/>
</dbReference>
<dbReference type="GO" id="GO:0005737">
    <property type="term" value="C:cytoplasm"/>
    <property type="evidence" value="ECO:0007669"/>
    <property type="project" value="UniProtKB-SubCell"/>
</dbReference>
<dbReference type="Gene3D" id="3.30.300.180">
    <property type="match status" value="1"/>
</dbReference>
<dbReference type="Pfam" id="PF08299">
    <property type="entry name" value="Bac_DnaA_C"/>
    <property type="match status" value="1"/>
</dbReference>
<dbReference type="InterPro" id="IPR013317">
    <property type="entry name" value="DnaA_dom"/>
</dbReference>
<feature type="region of interest" description="Domain I, interacts with DnaA modulators" evidence="8">
    <location>
        <begin position="1"/>
        <end position="92"/>
    </location>
</feature>
<keyword evidence="6 8" id="KW-0446">Lipid-binding</keyword>
<evidence type="ECO:0000256" key="9">
    <source>
        <dbReference type="NCBIfam" id="TIGR00362"/>
    </source>
</evidence>
<evidence type="ECO:0000256" key="11">
    <source>
        <dbReference type="RuleBase" id="RU004227"/>
    </source>
</evidence>
<dbReference type="GO" id="GO:0005886">
    <property type="term" value="C:plasma membrane"/>
    <property type="evidence" value="ECO:0007669"/>
    <property type="project" value="TreeGrafter"/>
</dbReference>
<evidence type="ECO:0000259" key="13">
    <source>
        <dbReference type="SMART" id="SM00382"/>
    </source>
</evidence>
<dbReference type="InterPro" id="IPR003593">
    <property type="entry name" value="AAA+_ATPase"/>
</dbReference>
<dbReference type="CDD" id="cd06571">
    <property type="entry name" value="Bac_DnaA_C"/>
    <property type="match status" value="1"/>
</dbReference>
<feature type="region of interest" description="Domain III, AAA+ region" evidence="8">
    <location>
        <begin position="110"/>
        <end position="326"/>
    </location>
</feature>
<dbReference type="Gene3D" id="1.10.8.60">
    <property type="match status" value="1"/>
</dbReference>
<reference evidence="15" key="1">
    <citation type="journal article" date="2021" name="ISME J.">
        <title>Fine-scale metabolic discontinuity in a stratified prokaryote microbiome of a Red Sea deep halocline.</title>
        <authorList>
            <person name="Michoud G."/>
            <person name="Ngugi D.K."/>
            <person name="Barozzi A."/>
            <person name="Merlino G."/>
            <person name="Calleja M.L."/>
            <person name="Delgado-Huertas A."/>
            <person name="Moran X.A.G."/>
            <person name="Daffonchio D."/>
        </authorList>
    </citation>
    <scope>NUCLEOTIDE SEQUENCE</scope>
    <source>
        <strain evidence="15">SuakinDeep_MAG55_1</strain>
    </source>
</reference>
<dbReference type="PROSITE" id="PS01008">
    <property type="entry name" value="DNAA"/>
    <property type="match status" value="1"/>
</dbReference>
<dbReference type="InterPro" id="IPR038454">
    <property type="entry name" value="DnaA_N_sf"/>
</dbReference>
<accession>A0A942A3H1</accession>
<comment type="function">
    <text evidence="8 10">Plays an essential role in the initiation and regulation of chromosomal replication. ATP-DnaA binds to the origin of replication (oriC) to initiate formation of the DNA replication initiation complex once per cell cycle. Binds the DnaA box (a 9 base pair repeat at the origin) and separates the double-stranded (ds)DNA. Forms a right-handed helical filament on oriC DNA; dsDNA binds to the exterior of the filament while single-stranded (ss)DNA is stabiized in the filament's interior. The ATP-DnaA-oriC complex binds and stabilizes one strand of the AT-rich DNA unwinding element (DUE), permitting loading of DNA polymerase. After initiation quickly degrades to an ADP-DnaA complex that is not apt for DNA replication. Binds acidic phospholipids.</text>
</comment>
<dbReference type="InterPro" id="IPR001957">
    <property type="entry name" value="Chromosome_initiator_DnaA"/>
</dbReference>
<comment type="subunit">
    <text evidence="8">Oligomerizes as a right-handed, spiral filament on DNA at oriC.</text>
</comment>
<evidence type="ECO:0000256" key="7">
    <source>
        <dbReference type="ARBA" id="ARBA00023125"/>
    </source>
</evidence>
<name>A0A942A3H1_9BACT</name>
<evidence type="ECO:0000256" key="8">
    <source>
        <dbReference type="HAMAP-Rule" id="MF_00377"/>
    </source>
</evidence>
<evidence type="ECO:0000256" key="4">
    <source>
        <dbReference type="ARBA" id="ARBA00022741"/>
    </source>
</evidence>
<dbReference type="GO" id="GO:0006270">
    <property type="term" value="P:DNA replication initiation"/>
    <property type="evidence" value="ECO:0007669"/>
    <property type="project" value="UniProtKB-UniRule"/>
</dbReference>
<keyword evidence="4 8" id="KW-0547">Nucleotide-binding</keyword>
<dbReference type="HAMAP" id="MF_00377">
    <property type="entry name" value="DnaA_bact"/>
    <property type="match status" value="1"/>
</dbReference>
<evidence type="ECO:0000259" key="14">
    <source>
        <dbReference type="SMART" id="SM00760"/>
    </source>
</evidence>